<dbReference type="InterPro" id="IPR036116">
    <property type="entry name" value="FN3_sf"/>
</dbReference>
<protein>
    <recommendedName>
        <fullName evidence="1">Fibronectin type-III domain-containing protein</fullName>
    </recommendedName>
</protein>
<dbReference type="EMBL" id="JAIWYP010000006">
    <property type="protein sequence ID" value="KAH3815574.1"/>
    <property type="molecule type" value="Genomic_DNA"/>
</dbReference>
<sequence>MKLGWEPGVRRGDGQRFVITFKTSDSRHWTEVYLGSQTTATIERLEPGTSYQLKIFAENDVGKSKETD</sequence>
<organism evidence="2 3">
    <name type="scientific">Dreissena polymorpha</name>
    <name type="common">Zebra mussel</name>
    <name type="synonym">Mytilus polymorpha</name>
    <dbReference type="NCBI Taxonomy" id="45954"/>
    <lineage>
        <taxon>Eukaryota</taxon>
        <taxon>Metazoa</taxon>
        <taxon>Spiralia</taxon>
        <taxon>Lophotrochozoa</taxon>
        <taxon>Mollusca</taxon>
        <taxon>Bivalvia</taxon>
        <taxon>Autobranchia</taxon>
        <taxon>Heteroconchia</taxon>
        <taxon>Euheterodonta</taxon>
        <taxon>Imparidentia</taxon>
        <taxon>Neoheterodontei</taxon>
        <taxon>Myida</taxon>
        <taxon>Dreissenoidea</taxon>
        <taxon>Dreissenidae</taxon>
        <taxon>Dreissena</taxon>
    </lineage>
</organism>
<evidence type="ECO:0000259" key="1">
    <source>
        <dbReference type="PROSITE" id="PS50853"/>
    </source>
</evidence>
<reference evidence="2" key="2">
    <citation type="submission" date="2020-11" db="EMBL/GenBank/DDBJ databases">
        <authorList>
            <person name="McCartney M.A."/>
            <person name="Auch B."/>
            <person name="Kono T."/>
            <person name="Mallez S."/>
            <person name="Becker A."/>
            <person name="Gohl D.M."/>
            <person name="Silverstein K.A.T."/>
            <person name="Koren S."/>
            <person name="Bechman K.B."/>
            <person name="Herman A."/>
            <person name="Abrahante J.E."/>
            <person name="Garbe J."/>
        </authorList>
    </citation>
    <scope>NUCLEOTIDE SEQUENCE</scope>
    <source>
        <strain evidence="2">Duluth1</strain>
        <tissue evidence="2">Whole animal</tissue>
    </source>
</reference>
<evidence type="ECO:0000313" key="2">
    <source>
        <dbReference type="EMBL" id="KAH3815574.1"/>
    </source>
</evidence>
<dbReference type="CDD" id="cd00063">
    <property type="entry name" value="FN3"/>
    <property type="match status" value="1"/>
</dbReference>
<feature type="domain" description="Fibronectin type-III" evidence="1">
    <location>
        <begin position="1"/>
        <end position="68"/>
    </location>
</feature>
<proteinExistence type="predicted"/>
<reference evidence="2" key="1">
    <citation type="journal article" date="2019" name="bioRxiv">
        <title>The Genome of the Zebra Mussel, Dreissena polymorpha: A Resource for Invasive Species Research.</title>
        <authorList>
            <person name="McCartney M.A."/>
            <person name="Auch B."/>
            <person name="Kono T."/>
            <person name="Mallez S."/>
            <person name="Zhang Y."/>
            <person name="Obille A."/>
            <person name="Becker A."/>
            <person name="Abrahante J.E."/>
            <person name="Garbe J."/>
            <person name="Badalamenti J.P."/>
            <person name="Herman A."/>
            <person name="Mangelson H."/>
            <person name="Liachko I."/>
            <person name="Sullivan S."/>
            <person name="Sone E.D."/>
            <person name="Koren S."/>
            <person name="Silverstein K.A.T."/>
            <person name="Beckman K.B."/>
            <person name="Gohl D.M."/>
        </authorList>
    </citation>
    <scope>NUCLEOTIDE SEQUENCE</scope>
    <source>
        <strain evidence="2">Duluth1</strain>
        <tissue evidence="2">Whole animal</tissue>
    </source>
</reference>
<dbReference type="InterPro" id="IPR003961">
    <property type="entry name" value="FN3_dom"/>
</dbReference>
<dbReference type="PROSITE" id="PS50853">
    <property type="entry name" value="FN3"/>
    <property type="match status" value="1"/>
</dbReference>
<name>A0A9D4GEA0_DREPO</name>
<evidence type="ECO:0000313" key="3">
    <source>
        <dbReference type="Proteomes" id="UP000828390"/>
    </source>
</evidence>
<dbReference type="AlphaFoldDB" id="A0A9D4GEA0"/>
<keyword evidence="3" id="KW-1185">Reference proteome</keyword>
<dbReference type="Gene3D" id="2.60.40.10">
    <property type="entry name" value="Immunoglobulins"/>
    <property type="match status" value="1"/>
</dbReference>
<dbReference type="Proteomes" id="UP000828390">
    <property type="component" value="Unassembled WGS sequence"/>
</dbReference>
<dbReference type="InterPro" id="IPR013783">
    <property type="entry name" value="Ig-like_fold"/>
</dbReference>
<gene>
    <name evidence="2" type="ORF">DPMN_144102</name>
</gene>
<accession>A0A9D4GEA0</accession>
<comment type="caution">
    <text evidence="2">The sequence shown here is derived from an EMBL/GenBank/DDBJ whole genome shotgun (WGS) entry which is preliminary data.</text>
</comment>
<dbReference type="SUPFAM" id="SSF49265">
    <property type="entry name" value="Fibronectin type III"/>
    <property type="match status" value="1"/>
</dbReference>
<dbReference type="Pfam" id="PF00041">
    <property type="entry name" value="fn3"/>
    <property type="match status" value="1"/>
</dbReference>